<protein>
    <submittedName>
        <fullName evidence="2">Uncharacterized protein</fullName>
    </submittedName>
</protein>
<reference evidence="2" key="3">
    <citation type="journal article" date="2019" name="Int. J. Syst. Evol. Microbiol.">
        <title>Natronolimnobius sulfurireducens sp. nov. and Halalkaliarchaeum desulfuricum gen. nov., sp. nov., the first sulfur-respiring alkaliphilic haloarchaea from hypersaline alkaline lakes.</title>
        <authorList>
            <person name="Sorokin D.Y."/>
            <person name="Yakimov M."/>
            <person name="Messina E."/>
            <person name="Merkel A.Y."/>
            <person name="Bale N.J."/>
            <person name="Sinninghe Damste J.S."/>
        </authorList>
    </citation>
    <scope>NUCLEOTIDE SEQUENCE</scope>
    <source>
        <strain evidence="3">AArc-Mg</strain>
        <strain evidence="2">AArc1</strain>
    </source>
</reference>
<evidence type="ECO:0000256" key="1">
    <source>
        <dbReference type="SAM" id="MobiDB-lite"/>
    </source>
</evidence>
<proteinExistence type="predicted"/>
<keyword evidence="4" id="KW-1185">Reference proteome</keyword>
<evidence type="ECO:0000313" key="3">
    <source>
        <dbReference type="EMBL" id="AXR83241.1"/>
    </source>
</evidence>
<accession>A0A346PUP6</accession>
<dbReference type="KEGG" id="nan:AArc1_3166"/>
<evidence type="ECO:0000313" key="4">
    <source>
        <dbReference type="Proteomes" id="UP000258613"/>
    </source>
</evidence>
<dbReference type="Proteomes" id="UP000258613">
    <property type="component" value="Chromosome"/>
</dbReference>
<reference evidence="5" key="1">
    <citation type="submission" date="2017-10" db="EMBL/GenBank/DDBJ databases">
        <title>Phenotypic and genomic properties of facultatively anaerobic sulfur-reducing natronoarchaea from hypersaline soda lakes.</title>
        <authorList>
            <person name="Sorokin D.Y."/>
            <person name="Kublanov I.V."/>
            <person name="Roman P."/>
            <person name="Sinninghe Damste J.S."/>
            <person name="Golyshin P.N."/>
            <person name="Rojo D."/>
            <person name="Ciordia S."/>
            <person name="Mena Md.C."/>
            <person name="Ferrer M."/>
            <person name="Messina E."/>
            <person name="Smedile F."/>
            <person name="La Spada G."/>
            <person name="La Cono V."/>
            <person name="Yakimov M.M."/>
        </authorList>
    </citation>
    <scope>NUCLEOTIDE SEQUENCE [LARGE SCALE GENOMIC DNA]</scope>
    <source>
        <strain evidence="5">AArc1</strain>
    </source>
</reference>
<organism evidence="2 5">
    <name type="scientific">Natrarchaeobaculum sulfurireducens</name>
    <dbReference type="NCBI Taxonomy" id="2044521"/>
    <lineage>
        <taxon>Archaea</taxon>
        <taxon>Methanobacteriati</taxon>
        <taxon>Methanobacteriota</taxon>
        <taxon>Stenosarchaea group</taxon>
        <taxon>Halobacteria</taxon>
        <taxon>Halobacteriales</taxon>
        <taxon>Natrialbaceae</taxon>
        <taxon>Natrarchaeobaculum</taxon>
    </lineage>
</organism>
<dbReference type="RefSeq" id="WP_186336618.1">
    <property type="nucleotide sequence ID" value="NZ_CP024047.1"/>
</dbReference>
<accession>A0A346PIX7</accession>
<evidence type="ECO:0000313" key="5">
    <source>
        <dbReference type="Proteomes" id="UP000258707"/>
    </source>
</evidence>
<dbReference type="EMBL" id="CP024047">
    <property type="protein sequence ID" value="AXR79472.1"/>
    <property type="molecule type" value="Genomic_DNA"/>
</dbReference>
<gene>
    <name evidence="2" type="ORF">AArc1_3166</name>
    <name evidence="3" type="ORF">AArcMg_3256</name>
</gene>
<sequence>MLDTNHSSGYGTDSAINDGERERGRSLEELILDLLEGEFAGVMRSHSRGEVYGGY</sequence>
<feature type="compositionally biased region" description="Polar residues" evidence="1">
    <location>
        <begin position="1"/>
        <end position="15"/>
    </location>
</feature>
<dbReference type="Proteomes" id="UP000258707">
    <property type="component" value="Chromosome"/>
</dbReference>
<name>A0A346PIX7_9EURY</name>
<dbReference type="AlphaFoldDB" id="A0A346PIX7"/>
<feature type="region of interest" description="Disordered" evidence="1">
    <location>
        <begin position="1"/>
        <end position="22"/>
    </location>
</feature>
<dbReference type="KEGG" id="nag:AArcMg_3256"/>
<dbReference type="EMBL" id="CP027033">
    <property type="protein sequence ID" value="AXR83241.1"/>
    <property type="molecule type" value="Genomic_DNA"/>
</dbReference>
<reference evidence="4" key="2">
    <citation type="submission" date="2018-02" db="EMBL/GenBank/DDBJ databases">
        <title>Phenotypic and genomic properties of facultatively anaerobic sulfur-reducing natronoarchaea from hypersaline soda lakes.</title>
        <authorList>
            <person name="Sorokin D.Y."/>
            <person name="Kublanov I.V."/>
            <person name="Roman P."/>
            <person name="Sinninghe Damste J.S."/>
            <person name="Golyshin P.N."/>
            <person name="Rojo D."/>
            <person name="Ciordia S."/>
            <person name="Mena M.D.C."/>
            <person name="Ferrer M."/>
            <person name="Messina E."/>
            <person name="Smedile F."/>
            <person name="La Spada G."/>
            <person name="La Cono V."/>
            <person name="Yakimov M.M."/>
        </authorList>
    </citation>
    <scope>NUCLEOTIDE SEQUENCE [LARGE SCALE GENOMIC DNA]</scope>
    <source>
        <strain evidence="4">AArc-Mg</strain>
    </source>
</reference>
<evidence type="ECO:0000313" key="2">
    <source>
        <dbReference type="EMBL" id="AXR79472.1"/>
    </source>
</evidence>
<dbReference type="GeneID" id="58747267"/>